<gene>
    <name evidence="12" type="ORF">J2S15_003935</name>
</gene>
<comment type="caution">
    <text evidence="12">The sequence shown here is derived from an EMBL/GenBank/DDBJ whole genome shotgun (WGS) entry which is preliminary data.</text>
</comment>
<keyword evidence="5" id="KW-0808">Transferase</keyword>
<evidence type="ECO:0000313" key="12">
    <source>
        <dbReference type="EMBL" id="MDQ0363174.1"/>
    </source>
</evidence>
<protein>
    <recommendedName>
        <fullName evidence="9">Ascorbate-specific PTS system EIIA component</fullName>
    </recommendedName>
    <alternativeName>
        <fullName evidence="10">Ascorbate-specific phosphotransferase enzyme IIA component</fullName>
    </alternativeName>
</protein>
<dbReference type="Pfam" id="PF00359">
    <property type="entry name" value="PTS_EIIA_2"/>
    <property type="match status" value="1"/>
</dbReference>
<comment type="subcellular location">
    <subcellularLocation>
        <location evidence="1">Cytoplasm</location>
    </subcellularLocation>
</comment>
<keyword evidence="7" id="KW-0418">Kinase</keyword>
<evidence type="ECO:0000313" key="13">
    <source>
        <dbReference type="Proteomes" id="UP001230220"/>
    </source>
</evidence>
<dbReference type="InterPro" id="IPR002178">
    <property type="entry name" value="PTS_EIIA_type-2_dom"/>
</dbReference>
<dbReference type="EMBL" id="JAUSUR010000009">
    <property type="protein sequence ID" value="MDQ0363174.1"/>
    <property type="molecule type" value="Genomic_DNA"/>
</dbReference>
<evidence type="ECO:0000256" key="6">
    <source>
        <dbReference type="ARBA" id="ARBA00022683"/>
    </source>
</evidence>
<dbReference type="PROSITE" id="PS51094">
    <property type="entry name" value="PTS_EIIA_TYPE_2"/>
    <property type="match status" value="1"/>
</dbReference>
<evidence type="ECO:0000256" key="5">
    <source>
        <dbReference type="ARBA" id="ARBA00022679"/>
    </source>
</evidence>
<dbReference type="SUPFAM" id="SSF55804">
    <property type="entry name" value="Phoshotransferase/anion transport protein"/>
    <property type="match status" value="1"/>
</dbReference>
<evidence type="ECO:0000256" key="2">
    <source>
        <dbReference type="ARBA" id="ARBA00022448"/>
    </source>
</evidence>
<dbReference type="InterPro" id="IPR016152">
    <property type="entry name" value="PTrfase/Anion_transptr"/>
</dbReference>
<evidence type="ECO:0000256" key="10">
    <source>
        <dbReference type="ARBA" id="ARBA00042072"/>
    </source>
</evidence>
<dbReference type="PANTHER" id="PTHR36203:SF1">
    <property type="entry name" value="ASCORBATE-SPECIFIC PTS SYSTEM EIIA COMPONENT"/>
    <property type="match status" value="1"/>
</dbReference>
<evidence type="ECO:0000256" key="9">
    <source>
        <dbReference type="ARBA" id="ARBA00041175"/>
    </source>
</evidence>
<proteinExistence type="predicted"/>
<evidence type="ECO:0000256" key="3">
    <source>
        <dbReference type="ARBA" id="ARBA00022490"/>
    </source>
</evidence>
<dbReference type="RefSeq" id="WP_307411872.1">
    <property type="nucleotide sequence ID" value="NZ_JAUSUR010000009.1"/>
</dbReference>
<accession>A0ABU0E8F7</accession>
<dbReference type="PANTHER" id="PTHR36203">
    <property type="entry name" value="ASCORBATE-SPECIFIC PTS SYSTEM EIIA COMPONENT"/>
    <property type="match status" value="1"/>
</dbReference>
<keyword evidence="6" id="KW-0598">Phosphotransferase system</keyword>
<dbReference type="Gene3D" id="3.40.930.10">
    <property type="entry name" value="Mannitol-specific EII, Chain A"/>
    <property type="match status" value="1"/>
</dbReference>
<evidence type="ECO:0000256" key="7">
    <source>
        <dbReference type="ARBA" id="ARBA00022777"/>
    </source>
</evidence>
<keyword evidence="2" id="KW-0813">Transport</keyword>
<dbReference type="InterPro" id="IPR051351">
    <property type="entry name" value="Ascorbate-PTS_EIIA_comp"/>
</dbReference>
<dbReference type="Proteomes" id="UP001230220">
    <property type="component" value="Unassembled WGS sequence"/>
</dbReference>
<name>A0ABU0E8F7_9FIRM</name>
<organism evidence="12 13">
    <name type="scientific">Breznakia pachnodae</name>
    <dbReference type="NCBI Taxonomy" id="265178"/>
    <lineage>
        <taxon>Bacteria</taxon>
        <taxon>Bacillati</taxon>
        <taxon>Bacillota</taxon>
        <taxon>Erysipelotrichia</taxon>
        <taxon>Erysipelotrichales</taxon>
        <taxon>Erysipelotrichaceae</taxon>
        <taxon>Breznakia</taxon>
    </lineage>
</organism>
<evidence type="ECO:0000256" key="1">
    <source>
        <dbReference type="ARBA" id="ARBA00004496"/>
    </source>
</evidence>
<sequence>MLSEVLNENMVETQIEKTSWRDVVNECGKILLDENKIKDAYVESMIETVEKMGPYMILLPEIAFFHGVPGANVKEICLSLVTLKEPVYFEEFEGQKIKAAFAFGATDKNSHMSLLSNLALLLQDEEFVSLLKNNGSKEEIMERIANY</sequence>
<keyword evidence="13" id="KW-1185">Reference proteome</keyword>
<keyword evidence="4" id="KW-0597">Phosphoprotein</keyword>
<reference evidence="12 13" key="1">
    <citation type="submission" date="2023-07" db="EMBL/GenBank/DDBJ databases">
        <title>Genomic Encyclopedia of Type Strains, Phase IV (KMG-IV): sequencing the most valuable type-strain genomes for metagenomic binning, comparative biology and taxonomic classification.</title>
        <authorList>
            <person name="Goeker M."/>
        </authorList>
    </citation>
    <scope>NUCLEOTIDE SEQUENCE [LARGE SCALE GENOMIC DNA]</scope>
    <source>
        <strain evidence="12 13">DSM 16784</strain>
    </source>
</reference>
<keyword evidence="3" id="KW-0963">Cytoplasm</keyword>
<comment type="function">
    <text evidence="8">The phosphoenolpyruvate-dependent sugar phosphotransferase system (sugar PTS), a major carbohydrate active transport system, catalyzes the phosphorylation of incoming sugar substrates concomitantly with their translocation across the cell membrane. The enzyme II UlaABC PTS system is involved in ascorbate transport.</text>
</comment>
<evidence type="ECO:0000259" key="11">
    <source>
        <dbReference type="PROSITE" id="PS51094"/>
    </source>
</evidence>
<evidence type="ECO:0000256" key="4">
    <source>
        <dbReference type="ARBA" id="ARBA00022553"/>
    </source>
</evidence>
<feature type="domain" description="PTS EIIA type-2" evidence="11">
    <location>
        <begin position="4"/>
        <end position="147"/>
    </location>
</feature>
<evidence type="ECO:0000256" key="8">
    <source>
        <dbReference type="ARBA" id="ARBA00037387"/>
    </source>
</evidence>